<organism evidence="1 2">
    <name type="scientific">Aurantiacibacter atlanticus</name>
    <dbReference type="NCBI Taxonomy" id="1648404"/>
    <lineage>
        <taxon>Bacteria</taxon>
        <taxon>Pseudomonadati</taxon>
        <taxon>Pseudomonadota</taxon>
        <taxon>Alphaproteobacteria</taxon>
        <taxon>Sphingomonadales</taxon>
        <taxon>Erythrobacteraceae</taxon>
        <taxon>Aurantiacibacter</taxon>
    </lineage>
</organism>
<dbReference type="EMBL" id="CP011310">
    <property type="protein sequence ID" value="ANC50486.1"/>
    <property type="molecule type" value="Genomic_DNA"/>
</dbReference>
<sequence>MEMNEQGKLVITIQGVDYVFSLSRAATAPRPMLSQLAATTG</sequence>
<gene>
    <name evidence="1" type="ORF">CP97_14800</name>
</gene>
<evidence type="ECO:0000313" key="2">
    <source>
        <dbReference type="Proteomes" id="UP000059113"/>
    </source>
</evidence>
<reference evidence="2" key="2">
    <citation type="submission" date="2015-04" db="EMBL/GenBank/DDBJ databases">
        <title>The complete genome sequence of Erythrobacter sp. s21-N3.</title>
        <authorList>
            <person name="Zhuang L."/>
            <person name="Liu Y."/>
            <person name="Shao Z."/>
        </authorList>
    </citation>
    <scope>NUCLEOTIDE SEQUENCE [LARGE SCALE GENOMIC DNA]</scope>
    <source>
        <strain evidence="2">s21-N3</strain>
    </source>
</reference>
<dbReference type="KEGG" id="ery:CP97_14800"/>
<accession>A0A168M2N1</accession>
<name>A0A168M2N1_9SPHN</name>
<reference evidence="1 2" key="1">
    <citation type="journal article" date="2015" name="Int. J. Syst. Evol. Microbiol.">
        <title>Erythrobacter atlanticus sp. nov., a bacterium from ocean sediment able to degrade polycyclic aromatic hydrocarbons.</title>
        <authorList>
            <person name="Zhuang L."/>
            <person name="Liu Y."/>
            <person name="Wang L."/>
            <person name="Wang W."/>
            <person name="Shao Z."/>
        </authorList>
    </citation>
    <scope>NUCLEOTIDE SEQUENCE [LARGE SCALE GENOMIC DNA]</scope>
    <source>
        <strain evidence="2">s21-N3</strain>
    </source>
</reference>
<dbReference type="Proteomes" id="UP000059113">
    <property type="component" value="Chromosome"/>
</dbReference>
<proteinExistence type="predicted"/>
<evidence type="ECO:0000313" key="1">
    <source>
        <dbReference type="EMBL" id="ANC50486.1"/>
    </source>
</evidence>
<keyword evidence="2" id="KW-1185">Reference proteome</keyword>
<dbReference type="AlphaFoldDB" id="A0A168M2N1"/>
<protein>
    <submittedName>
        <fullName evidence="1">Uncharacterized protein</fullName>
    </submittedName>
</protein>